<accession>A0A848G533</accession>
<dbReference type="Pfam" id="PF16137">
    <property type="entry name" value="DUF4845"/>
    <property type="match status" value="1"/>
</dbReference>
<dbReference type="InterPro" id="IPR032314">
    <property type="entry name" value="DUF4845"/>
</dbReference>
<comment type="caution">
    <text evidence="1">The sequence shown here is derived from an EMBL/GenBank/DDBJ whole genome shotgun (WGS) entry which is preliminary data.</text>
</comment>
<dbReference type="EMBL" id="JABBGA010000002">
    <property type="protein sequence ID" value="NML24781.1"/>
    <property type="molecule type" value="Genomic_DNA"/>
</dbReference>
<evidence type="ECO:0000313" key="2">
    <source>
        <dbReference type="Proteomes" id="UP000580043"/>
    </source>
</evidence>
<dbReference type="Proteomes" id="UP000580043">
    <property type="component" value="Unassembled WGS sequence"/>
</dbReference>
<proteinExistence type="predicted"/>
<reference evidence="1 2" key="1">
    <citation type="submission" date="2020-04" db="EMBL/GenBank/DDBJ databases">
        <title>Zoogloea sp. G-4-1-14 isolated from soil.</title>
        <authorList>
            <person name="Dahal R.H."/>
        </authorList>
    </citation>
    <scope>NUCLEOTIDE SEQUENCE [LARGE SCALE GENOMIC DNA]</scope>
    <source>
        <strain evidence="1 2">G-4-1-14</strain>
    </source>
</reference>
<dbReference type="AlphaFoldDB" id="A0A848G533"/>
<protein>
    <submittedName>
        <fullName evidence="1">DUF4845 domain-containing protein</fullName>
    </submittedName>
</protein>
<dbReference type="RefSeq" id="WP_169144429.1">
    <property type="nucleotide sequence ID" value="NZ_JABBGA010000002.1"/>
</dbReference>
<sequence>MTRKSQAGLSLIGTMFVGVVLAAVVLLGLKLIPVASEFFGVKRAIAAVAAAADPQTATVPQLRMAFSKRALVDEITSVSATDLDITKENGQIVISVDYSRKVPLFSGVSLLFDLSASSAGSAVK</sequence>
<organism evidence="1 2">
    <name type="scientific">Zoogloea dura</name>
    <dbReference type="NCBI Taxonomy" id="2728840"/>
    <lineage>
        <taxon>Bacteria</taxon>
        <taxon>Pseudomonadati</taxon>
        <taxon>Pseudomonadota</taxon>
        <taxon>Betaproteobacteria</taxon>
        <taxon>Rhodocyclales</taxon>
        <taxon>Zoogloeaceae</taxon>
        <taxon>Zoogloea</taxon>
    </lineage>
</organism>
<name>A0A848G533_9RHOO</name>
<gene>
    <name evidence="1" type="ORF">HHL15_03455</name>
</gene>
<keyword evidence="2" id="KW-1185">Reference proteome</keyword>
<evidence type="ECO:0000313" key="1">
    <source>
        <dbReference type="EMBL" id="NML24781.1"/>
    </source>
</evidence>